<keyword evidence="1" id="KW-0945">Host-virus interaction</keyword>
<feature type="compositionally biased region" description="Basic and acidic residues" evidence="2">
    <location>
        <begin position="1231"/>
        <end position="1240"/>
    </location>
</feature>
<feature type="region of interest" description="Disordered" evidence="2">
    <location>
        <begin position="421"/>
        <end position="462"/>
    </location>
</feature>
<keyword evidence="5" id="KW-1185">Reference proteome</keyword>
<dbReference type="OrthoDB" id="79452at2759"/>
<dbReference type="GO" id="GO:0007165">
    <property type="term" value="P:signal transduction"/>
    <property type="evidence" value="ECO:0007669"/>
    <property type="project" value="InterPro"/>
</dbReference>
<dbReference type="Proteomes" id="UP000284842">
    <property type="component" value="Unassembled WGS sequence"/>
</dbReference>
<protein>
    <recommendedName>
        <fullName evidence="3">Rho-GAP domain-containing protein</fullName>
    </recommendedName>
</protein>
<dbReference type="EMBL" id="NHTK01000969">
    <property type="protein sequence ID" value="PPR04254.1"/>
    <property type="molecule type" value="Genomic_DNA"/>
</dbReference>
<feature type="domain" description="Rho-GAP" evidence="3">
    <location>
        <begin position="359"/>
        <end position="655"/>
    </location>
</feature>
<feature type="region of interest" description="Disordered" evidence="2">
    <location>
        <begin position="1221"/>
        <end position="1240"/>
    </location>
</feature>
<name>A0A409YNR4_9AGAR</name>
<dbReference type="SUPFAM" id="SSF48350">
    <property type="entry name" value="GTPase activation domain, GAP"/>
    <property type="match status" value="1"/>
</dbReference>
<feature type="region of interest" description="Disordered" evidence="2">
    <location>
        <begin position="98"/>
        <end position="120"/>
    </location>
</feature>
<feature type="compositionally biased region" description="Low complexity" evidence="2">
    <location>
        <begin position="9"/>
        <end position="20"/>
    </location>
</feature>
<evidence type="ECO:0000259" key="3">
    <source>
        <dbReference type="PROSITE" id="PS50238"/>
    </source>
</evidence>
<feature type="region of interest" description="Disordered" evidence="2">
    <location>
        <begin position="730"/>
        <end position="777"/>
    </location>
</feature>
<dbReference type="SMART" id="SM00324">
    <property type="entry name" value="RhoGAP"/>
    <property type="match status" value="1"/>
</dbReference>
<feature type="region of interest" description="Disordered" evidence="2">
    <location>
        <begin position="197"/>
        <end position="278"/>
    </location>
</feature>
<feature type="region of interest" description="Disordered" evidence="2">
    <location>
        <begin position="862"/>
        <end position="907"/>
    </location>
</feature>
<feature type="region of interest" description="Disordered" evidence="2">
    <location>
        <begin position="526"/>
        <end position="549"/>
    </location>
</feature>
<feature type="region of interest" description="Disordered" evidence="2">
    <location>
        <begin position="1251"/>
        <end position="1296"/>
    </location>
</feature>
<gene>
    <name evidence="4" type="ORF">CVT24_013345</name>
</gene>
<evidence type="ECO:0000256" key="2">
    <source>
        <dbReference type="SAM" id="MobiDB-lite"/>
    </source>
</evidence>
<feature type="region of interest" description="Disordered" evidence="2">
    <location>
        <begin position="1"/>
        <end position="62"/>
    </location>
</feature>
<reference evidence="4 5" key="1">
    <citation type="journal article" date="2018" name="Evol. Lett.">
        <title>Horizontal gene cluster transfer increased hallucinogenic mushroom diversity.</title>
        <authorList>
            <person name="Reynolds H.T."/>
            <person name="Vijayakumar V."/>
            <person name="Gluck-Thaler E."/>
            <person name="Korotkin H.B."/>
            <person name="Matheny P.B."/>
            <person name="Slot J.C."/>
        </authorList>
    </citation>
    <scope>NUCLEOTIDE SEQUENCE [LARGE SCALE GENOMIC DNA]</scope>
    <source>
        <strain evidence="4 5">2629</strain>
    </source>
</reference>
<dbReference type="PANTHER" id="PTHR13037">
    <property type="entry name" value="FORMIN"/>
    <property type="match status" value="1"/>
</dbReference>
<dbReference type="InterPro" id="IPR000198">
    <property type="entry name" value="RhoGAP_dom"/>
</dbReference>
<dbReference type="PROSITE" id="PS50238">
    <property type="entry name" value="RHOGAP"/>
    <property type="match status" value="1"/>
</dbReference>
<feature type="compositionally biased region" description="Polar residues" evidence="2">
    <location>
        <begin position="240"/>
        <end position="257"/>
    </location>
</feature>
<dbReference type="InterPro" id="IPR008936">
    <property type="entry name" value="Rho_GTPase_activation_prot"/>
</dbReference>
<feature type="compositionally biased region" description="Low complexity" evidence="2">
    <location>
        <begin position="660"/>
        <end position="674"/>
    </location>
</feature>
<dbReference type="PANTHER" id="PTHR13037:SF24">
    <property type="entry name" value="POLYCOMB PROTEIN PCL-RELATED"/>
    <property type="match status" value="1"/>
</dbReference>
<feature type="region of interest" description="Disordered" evidence="2">
    <location>
        <begin position="631"/>
        <end position="686"/>
    </location>
</feature>
<feature type="compositionally biased region" description="Low complexity" evidence="2">
    <location>
        <begin position="886"/>
        <end position="898"/>
    </location>
</feature>
<evidence type="ECO:0000256" key="1">
    <source>
        <dbReference type="ARBA" id="ARBA00022581"/>
    </source>
</evidence>
<evidence type="ECO:0000313" key="5">
    <source>
        <dbReference type="Proteomes" id="UP000284842"/>
    </source>
</evidence>
<feature type="compositionally biased region" description="Polar residues" evidence="2">
    <location>
        <begin position="436"/>
        <end position="462"/>
    </location>
</feature>
<feature type="region of interest" description="Disordered" evidence="2">
    <location>
        <begin position="1023"/>
        <end position="1060"/>
    </location>
</feature>
<feature type="compositionally biased region" description="Basic and acidic residues" evidence="2">
    <location>
        <begin position="99"/>
        <end position="119"/>
    </location>
</feature>
<feature type="compositionally biased region" description="Basic and acidic residues" evidence="2">
    <location>
        <begin position="29"/>
        <end position="58"/>
    </location>
</feature>
<feature type="compositionally biased region" description="Low complexity" evidence="2">
    <location>
        <begin position="746"/>
        <end position="776"/>
    </location>
</feature>
<evidence type="ECO:0000313" key="4">
    <source>
        <dbReference type="EMBL" id="PPR04254.1"/>
    </source>
</evidence>
<dbReference type="InParanoid" id="A0A409YNR4"/>
<feature type="compositionally biased region" description="Gly residues" evidence="2">
    <location>
        <begin position="1285"/>
        <end position="1296"/>
    </location>
</feature>
<dbReference type="Gene3D" id="1.10.555.10">
    <property type="entry name" value="Rho GTPase activation protein"/>
    <property type="match status" value="1"/>
</dbReference>
<sequence>MSFQHPHSTTNTPTPDTTDTIPVIQNTESRPRDPRIHRPSDELQTHNNGSEEERHSSLHDTVSGKLGALKRTAYHMLSKSTHSPHHRDDQTSKIINAPAEERPGEDQTEQHAIDIDPYRHPHLPSNPTGRRRFASMPQPLPSSTDADYEDLATQHIGMSAFSGVSKSPPIIDFTRFEDTYRGPRNGNFEGLLARKTSGWKGQGSGIASKPSKDSGSRMASTASSKNNRRSSRGDSLRHAPSTSMTMRNTPSSLSTGLSKDESYFNVAPQPASSRKPDPRSILVAVKEVEDDISRGLQLPRAREIDSYFRTRELLEMHYLDQVDFEEREMVRQKFAQSGSLEVEGRHGALVVMGEYIRRASIYSSSTMILGGREHELPILVVSCIEELYRTGIYQPNLFRALPNRTRLMELISIFDSETQPPGSIIRDRSRPRTSRHISTSTAGNGTPQSSHDQVSTENSNAVNDVPMNTGFGAATSLHLESMPDICALLSTYISSLPEPVLSPVLFRAIWELCGIEEDEIIKPNAESESATHTRVSSSGVPTSPLQQVPISPMHRTYTSTYTSPLASSRILKAQLLLHLLPSPNFSLLVYFLAFFSQAALVREENGVGIEDLAKMFGGKIFGGGVMSKGANGVASAPAPTSREVDEVQSNTAHNARRPSDASSVSNMSASNIQSRRPSITTGVVPTAETRREGEVMMCWFLRRWGPISDGLFEVLTNLGIDNSDILSQDDREFRKSTSKRKWSRNPSPSTRSTSSSSFYSPTPSSPASPKSTPTLPKFLRRDTFGRIPLPQEWLDRISSAGKPISRSLSLTRSRSRSLSLSRSFSASRSRSRSRSPPPGAPEMQLSETNDLEMLVEGGIVHARPDGKTRFQLAPEDSSSKGRKRASSALPYASYSSKSSPRKSRSSWVRNALEQRAGPRDPSQHVIIPVAVPAEAAVPMSVQALEEMDIVDDYGTAFSFLLHIPKANAQTRSDAFLGVPHIAIQRFPAFVSTVPPPLTSLKAKVDTRLLDSFLRNELDITNDSPLTSPFSDIGSISPHSTSPPPESTNPHKNLPVSPLSIPVPPPPVNSLSTTPYISPPLPMNTNVSVGMKLDADEKPRKSSRLNLPTVQLTPPSPLLTPPQAENGPTTQVNAGMEEAAPSPSTPPTTSQPNRATSSPTSPTPTRLRTTIHLVLLQNQLKRRTEALRRALTSSSKHFLRSSYLEERVKELEAWIEEHSKNCSESQTGVGDGGRDRTGGARETPDILKVDAYGRPRERGGNSTYTRAVRPMDLKAMNHQRSKSAGYDGGAGHGKGKR</sequence>
<feature type="region of interest" description="Disordered" evidence="2">
    <location>
        <begin position="819"/>
        <end position="845"/>
    </location>
</feature>
<feature type="compositionally biased region" description="Low complexity" evidence="2">
    <location>
        <begin position="819"/>
        <end position="828"/>
    </location>
</feature>
<comment type="caution">
    <text evidence="4">The sequence shown here is derived from an EMBL/GenBank/DDBJ whole genome shotgun (WGS) entry which is preliminary data.</text>
</comment>
<feature type="region of interest" description="Disordered" evidence="2">
    <location>
        <begin position="1094"/>
        <end position="1167"/>
    </location>
</feature>
<accession>A0A409YNR4</accession>
<feature type="compositionally biased region" description="Low complexity" evidence="2">
    <location>
        <begin position="1047"/>
        <end position="1059"/>
    </location>
</feature>
<feature type="compositionally biased region" description="Low complexity" evidence="2">
    <location>
        <begin position="1146"/>
        <end position="1167"/>
    </location>
</feature>
<proteinExistence type="predicted"/>
<organism evidence="4 5">
    <name type="scientific">Panaeolus cyanescens</name>
    <dbReference type="NCBI Taxonomy" id="181874"/>
    <lineage>
        <taxon>Eukaryota</taxon>
        <taxon>Fungi</taxon>
        <taxon>Dikarya</taxon>
        <taxon>Basidiomycota</taxon>
        <taxon>Agaricomycotina</taxon>
        <taxon>Agaricomycetes</taxon>
        <taxon>Agaricomycetidae</taxon>
        <taxon>Agaricales</taxon>
        <taxon>Agaricineae</taxon>
        <taxon>Galeropsidaceae</taxon>
        <taxon>Panaeolus</taxon>
    </lineage>
</organism>